<dbReference type="PANTHER" id="PTHR11472">
    <property type="entry name" value="DNA REPAIR DEAD HELICASE RAD3/XP-D SUBFAMILY MEMBER"/>
    <property type="match status" value="1"/>
</dbReference>
<dbReference type="InterPro" id="IPR010614">
    <property type="entry name" value="RAD3-like_helicase_DEAD"/>
</dbReference>
<keyword evidence="7" id="KW-0067">ATP-binding</keyword>
<keyword evidence="3" id="KW-0547">Nucleotide-binding</keyword>
<name>A0A3P7PBI2_9FIRM</name>
<dbReference type="InterPro" id="IPR011604">
    <property type="entry name" value="PDDEXK-like_dom_sf"/>
</dbReference>
<dbReference type="SMART" id="SM00488">
    <property type="entry name" value="DEXDc2"/>
    <property type="match status" value="1"/>
</dbReference>
<dbReference type="SMART" id="SM00491">
    <property type="entry name" value="HELICc2"/>
    <property type="match status" value="1"/>
</dbReference>
<evidence type="ECO:0000256" key="9">
    <source>
        <dbReference type="ARBA" id="ARBA00023014"/>
    </source>
</evidence>
<evidence type="ECO:0000259" key="14">
    <source>
        <dbReference type="PROSITE" id="PS51193"/>
    </source>
</evidence>
<comment type="similarity">
    <text evidence="13">Belongs to the helicase family. DinG subfamily.</text>
</comment>
<dbReference type="InterPro" id="IPR014013">
    <property type="entry name" value="Helic_SF1/SF2_ATP-bd_DinG/Rad3"/>
</dbReference>
<evidence type="ECO:0000256" key="1">
    <source>
        <dbReference type="ARBA" id="ARBA00022485"/>
    </source>
</evidence>
<dbReference type="Gene3D" id="3.40.50.300">
    <property type="entry name" value="P-loop containing nucleotide triphosphate hydrolases"/>
    <property type="match status" value="2"/>
</dbReference>
<dbReference type="SUPFAM" id="SSF52540">
    <property type="entry name" value="P-loop containing nucleoside triphosphate hydrolases"/>
    <property type="match status" value="2"/>
</dbReference>
<dbReference type="GO" id="GO:0051539">
    <property type="term" value="F:4 iron, 4 sulfur cluster binding"/>
    <property type="evidence" value="ECO:0007669"/>
    <property type="project" value="UniProtKB-KW"/>
</dbReference>
<evidence type="ECO:0000256" key="4">
    <source>
        <dbReference type="ARBA" id="ARBA00022763"/>
    </source>
</evidence>
<proteinExistence type="inferred from homology"/>
<keyword evidence="4" id="KW-0227">DNA damage</keyword>
<dbReference type="InterPro" id="IPR042493">
    <property type="entry name" value="XPD_DNA_FeS"/>
</dbReference>
<keyword evidence="6 15" id="KW-0347">Helicase</keyword>
<organism evidence="15 16">
    <name type="scientific">Petrocella atlantisensis</name>
    <dbReference type="NCBI Taxonomy" id="2173034"/>
    <lineage>
        <taxon>Bacteria</taxon>
        <taxon>Bacillati</taxon>
        <taxon>Bacillota</taxon>
        <taxon>Clostridia</taxon>
        <taxon>Lachnospirales</taxon>
        <taxon>Vallitaleaceae</taxon>
        <taxon>Petrocella</taxon>
    </lineage>
</organism>
<protein>
    <submittedName>
        <fullName evidence="15">ATP-dependent helicase</fullName>
    </submittedName>
</protein>
<dbReference type="Pfam" id="PF13307">
    <property type="entry name" value="Helicase_C_2"/>
    <property type="match status" value="1"/>
</dbReference>
<dbReference type="OrthoDB" id="9765586at2"/>
<evidence type="ECO:0000256" key="10">
    <source>
        <dbReference type="ARBA" id="ARBA00023125"/>
    </source>
</evidence>
<evidence type="ECO:0000256" key="13">
    <source>
        <dbReference type="ARBA" id="ARBA00038058"/>
    </source>
</evidence>
<dbReference type="AlphaFoldDB" id="A0A3P7PBI2"/>
<keyword evidence="16" id="KW-1185">Reference proteome</keyword>
<keyword evidence="12" id="KW-0413">Isomerase</keyword>
<dbReference type="Gene3D" id="1.10.30.20">
    <property type="entry name" value="Bacterial XPD DNA helicase, FeS cluster domain"/>
    <property type="match status" value="1"/>
</dbReference>
<keyword evidence="8" id="KW-0408">Iron</keyword>
<dbReference type="GO" id="GO:0005524">
    <property type="term" value="F:ATP binding"/>
    <property type="evidence" value="ECO:0007669"/>
    <property type="project" value="UniProtKB-KW"/>
</dbReference>
<keyword evidence="11" id="KW-0234">DNA repair</keyword>
<dbReference type="GO" id="GO:0006281">
    <property type="term" value="P:DNA repair"/>
    <property type="evidence" value="ECO:0007669"/>
    <property type="project" value="UniProtKB-KW"/>
</dbReference>
<dbReference type="RefSeq" id="WP_125136819.1">
    <property type="nucleotide sequence ID" value="NZ_LR130778.1"/>
</dbReference>
<keyword evidence="1" id="KW-0004">4Fe-4S</keyword>
<evidence type="ECO:0000256" key="12">
    <source>
        <dbReference type="ARBA" id="ARBA00023235"/>
    </source>
</evidence>
<reference evidence="15 16" key="1">
    <citation type="submission" date="2018-09" db="EMBL/GenBank/DDBJ databases">
        <authorList>
            <person name="Postec A."/>
        </authorList>
    </citation>
    <scope>NUCLEOTIDE SEQUENCE [LARGE SCALE GENOMIC DNA]</scope>
    <source>
        <strain evidence="15">70B-A</strain>
    </source>
</reference>
<dbReference type="GO" id="GO:0003678">
    <property type="term" value="F:DNA helicase activity"/>
    <property type="evidence" value="ECO:0007669"/>
    <property type="project" value="InterPro"/>
</dbReference>
<evidence type="ECO:0000256" key="2">
    <source>
        <dbReference type="ARBA" id="ARBA00022723"/>
    </source>
</evidence>
<accession>A0A3P7PBI2</accession>
<dbReference type="KEGG" id="cbar:PATL70BA_1636"/>
<gene>
    <name evidence="15" type="ORF">PATL70BA_1636</name>
</gene>
<dbReference type="InterPro" id="IPR006554">
    <property type="entry name" value="Helicase-like_DEXD_c2"/>
</dbReference>
<dbReference type="PROSITE" id="PS51193">
    <property type="entry name" value="HELICASE_ATP_BIND_2"/>
    <property type="match status" value="1"/>
</dbReference>
<evidence type="ECO:0000256" key="6">
    <source>
        <dbReference type="ARBA" id="ARBA00022806"/>
    </source>
</evidence>
<dbReference type="GO" id="GO:0046872">
    <property type="term" value="F:metal ion binding"/>
    <property type="evidence" value="ECO:0007669"/>
    <property type="project" value="UniProtKB-KW"/>
</dbReference>
<evidence type="ECO:0000256" key="3">
    <source>
        <dbReference type="ARBA" id="ARBA00022741"/>
    </source>
</evidence>
<evidence type="ECO:0000256" key="11">
    <source>
        <dbReference type="ARBA" id="ARBA00023204"/>
    </source>
</evidence>
<evidence type="ECO:0000256" key="7">
    <source>
        <dbReference type="ARBA" id="ARBA00022840"/>
    </source>
</evidence>
<keyword evidence="2" id="KW-0479">Metal-binding</keyword>
<sequence length="787" mass="91428">MARYEIQVSVRNIIDYILRGGSIESVALSSTRAVDGTRAHQRFQKAQMDDYLVEVKLVHTCQMDQIDFTITGRMDGLFEEDGIIVIDEIKSTGMPLHLIKGNNIMHWAQVKMYGYIYAHQNQLMGLTCRLTYIELEDYNVRHFTSYETIEDLEVFYYDILGRYAKWALSLERFKERCLESVGRMTYPFPSYRKGQKQLMHGVFKTIIEGQKLFSRAPTGIGKTIATLFPAIKALGEKKTKKIFYLTAKTIGKEVANQTLNLLEDQGMVLKRVTITAKEKICLNEVTKCNKEDCPYALGHYDRVNVAIEAAFKATDCYTRDVIESFARLHQVCPYELSLDLALFCEVIVCDYNYVFDPSAKLQRFFVEGSGGYTLLIDEAHNLVDRGRSMYSAVLEKDQVLELRRKVKDLDAKLYKYMTRLNQKMLHYRKACEDYEHLRFETKDMPYDIEDDLRAIIYRTEKIFKEHQNWQHMDMLLDFFFMAYDYVKKTELYSEKYITTYEKKGNNLRIHLYCMDPSDNIRMATLDMNGVVFFSATLLPMSYYMDLLGGNKENYGMMLSSPFDSEKLGLVIDRSISTKYHNRDSSIGPIGEHIMTIAKEKKGNYLVFFPSYKYMEDVLNDLVFSKKVEEEFDLLYQERGLTEVAKEAFIQSFEKPRDRSLIAFSVLGGMFSEGIDLVGNRLIGVLIVGVGLPMICYENDLIKAHFGRKGFDYAYVYPGMNKVLQAAGRVIRSIHDKGVVVLLDERFASHQYKTLFPLEWSHYKIVNKKEDLYTVLETFWNEENMNKS</sequence>
<dbReference type="Gene3D" id="3.90.320.10">
    <property type="match status" value="1"/>
</dbReference>
<dbReference type="EMBL" id="LR130778">
    <property type="protein sequence ID" value="VDN47523.1"/>
    <property type="molecule type" value="Genomic_DNA"/>
</dbReference>
<keyword evidence="9" id="KW-0411">Iron-sulfur</keyword>
<dbReference type="GO" id="GO:0016818">
    <property type="term" value="F:hydrolase activity, acting on acid anhydrides, in phosphorus-containing anhydrides"/>
    <property type="evidence" value="ECO:0007669"/>
    <property type="project" value="InterPro"/>
</dbReference>
<dbReference type="InterPro" id="IPR027417">
    <property type="entry name" value="P-loop_NTPase"/>
</dbReference>
<dbReference type="InterPro" id="IPR045028">
    <property type="entry name" value="DinG/Rad3-like"/>
</dbReference>
<evidence type="ECO:0000313" key="16">
    <source>
        <dbReference type="Proteomes" id="UP000279029"/>
    </source>
</evidence>
<feature type="domain" description="Helicase ATP-binding" evidence="14">
    <location>
        <begin position="181"/>
        <end position="432"/>
    </location>
</feature>
<dbReference type="InterPro" id="IPR006555">
    <property type="entry name" value="ATP-dep_Helicase_C"/>
</dbReference>
<dbReference type="PANTHER" id="PTHR11472:SF34">
    <property type="entry name" value="REGULATOR OF TELOMERE ELONGATION HELICASE 1"/>
    <property type="match status" value="1"/>
</dbReference>
<evidence type="ECO:0000313" key="15">
    <source>
        <dbReference type="EMBL" id="VDN47523.1"/>
    </source>
</evidence>
<dbReference type="Pfam" id="PF06733">
    <property type="entry name" value="DEAD_2"/>
    <property type="match status" value="1"/>
</dbReference>
<evidence type="ECO:0000256" key="5">
    <source>
        <dbReference type="ARBA" id="ARBA00022801"/>
    </source>
</evidence>
<dbReference type="Gene3D" id="1.10.275.40">
    <property type="match status" value="1"/>
</dbReference>
<keyword evidence="10" id="KW-0238">DNA-binding</keyword>
<dbReference type="GO" id="GO:0003677">
    <property type="term" value="F:DNA binding"/>
    <property type="evidence" value="ECO:0007669"/>
    <property type="project" value="UniProtKB-KW"/>
</dbReference>
<dbReference type="Proteomes" id="UP000279029">
    <property type="component" value="Chromosome"/>
</dbReference>
<evidence type="ECO:0000256" key="8">
    <source>
        <dbReference type="ARBA" id="ARBA00023004"/>
    </source>
</evidence>
<keyword evidence="5" id="KW-0378">Hydrolase</keyword>